<reference evidence="1" key="1">
    <citation type="journal article" date="2015" name="Nature">
        <title>Complex archaea that bridge the gap between prokaryotes and eukaryotes.</title>
        <authorList>
            <person name="Spang A."/>
            <person name="Saw J.H."/>
            <person name="Jorgensen S.L."/>
            <person name="Zaremba-Niedzwiedzka K."/>
            <person name="Martijn J."/>
            <person name="Lind A.E."/>
            <person name="van Eijk R."/>
            <person name="Schleper C."/>
            <person name="Guy L."/>
            <person name="Ettema T.J."/>
        </authorList>
    </citation>
    <scope>NUCLEOTIDE SEQUENCE</scope>
</reference>
<name>A0A0F9E9V9_9ZZZZ</name>
<dbReference type="AlphaFoldDB" id="A0A0F9E9V9"/>
<sequence length="78" mass="9207">MKETLLLEGIAKYYRFMPHKNNRKKIVIDNVVLAEWIRKGIEKSEMMHKMNSKNKILSPQDFIRGKKVKMMLVGEEDG</sequence>
<organism evidence="1">
    <name type="scientific">marine sediment metagenome</name>
    <dbReference type="NCBI Taxonomy" id="412755"/>
    <lineage>
        <taxon>unclassified sequences</taxon>
        <taxon>metagenomes</taxon>
        <taxon>ecological metagenomes</taxon>
    </lineage>
</organism>
<gene>
    <name evidence="1" type="ORF">LCGC14_2393210</name>
</gene>
<dbReference type="EMBL" id="LAZR01035761">
    <property type="protein sequence ID" value="KKL26646.1"/>
    <property type="molecule type" value="Genomic_DNA"/>
</dbReference>
<proteinExistence type="predicted"/>
<protein>
    <submittedName>
        <fullName evidence="1">Uncharacterized protein</fullName>
    </submittedName>
</protein>
<accession>A0A0F9E9V9</accession>
<comment type="caution">
    <text evidence="1">The sequence shown here is derived from an EMBL/GenBank/DDBJ whole genome shotgun (WGS) entry which is preliminary data.</text>
</comment>
<evidence type="ECO:0000313" key="1">
    <source>
        <dbReference type="EMBL" id="KKL26646.1"/>
    </source>
</evidence>